<proteinExistence type="inferred from homology"/>
<feature type="transmembrane region" description="Helical" evidence="8">
    <location>
        <begin position="324"/>
        <end position="343"/>
    </location>
</feature>
<dbReference type="Pfam" id="PF09594">
    <property type="entry name" value="GT87"/>
    <property type="match status" value="1"/>
</dbReference>
<evidence type="ECO:0000256" key="8">
    <source>
        <dbReference type="SAM" id="Phobius"/>
    </source>
</evidence>
<feature type="transmembrane region" description="Helical" evidence="8">
    <location>
        <begin position="162"/>
        <end position="183"/>
    </location>
</feature>
<organism evidence="9 10">
    <name type="scientific">Burkholderia aenigmatica</name>
    <dbReference type="NCBI Taxonomy" id="2015348"/>
    <lineage>
        <taxon>Bacteria</taxon>
        <taxon>Pseudomonadati</taxon>
        <taxon>Pseudomonadota</taxon>
        <taxon>Betaproteobacteria</taxon>
        <taxon>Burkholderiales</taxon>
        <taxon>Burkholderiaceae</taxon>
        <taxon>Burkholderia</taxon>
        <taxon>Burkholderia cepacia complex</taxon>
    </lineage>
</organism>
<keyword evidence="5 8" id="KW-1133">Transmembrane helix</keyword>
<evidence type="ECO:0008006" key="11">
    <source>
        <dbReference type="Google" id="ProtNLM"/>
    </source>
</evidence>
<evidence type="ECO:0000256" key="5">
    <source>
        <dbReference type="ARBA" id="ARBA00022989"/>
    </source>
</evidence>
<reference evidence="10" key="1">
    <citation type="submission" date="2017-06" db="EMBL/GenBank/DDBJ databases">
        <authorList>
            <person name="LiPuma J."/>
            <person name="Spilker T."/>
        </authorList>
    </citation>
    <scope>NUCLEOTIDE SEQUENCE [LARGE SCALE GENOMIC DNA]</scope>
    <source>
        <strain evidence="10">AU17325</strain>
    </source>
</reference>
<comment type="caution">
    <text evidence="9">The sequence shown here is derived from an EMBL/GenBank/DDBJ whole genome shotgun (WGS) entry which is preliminary data.</text>
</comment>
<evidence type="ECO:0000256" key="3">
    <source>
        <dbReference type="ARBA" id="ARBA00022679"/>
    </source>
</evidence>
<reference evidence="9 10" key="2">
    <citation type="submission" date="2017-08" db="EMBL/GenBank/DDBJ databases">
        <title>WGS of novel Burkholderia cepaca complex species.</title>
        <authorList>
            <person name="Lipuma J."/>
            <person name="Spilker T."/>
        </authorList>
    </citation>
    <scope>NUCLEOTIDE SEQUENCE [LARGE SCALE GENOMIC DNA]</scope>
    <source>
        <strain evidence="9 10">AU17325</strain>
    </source>
</reference>
<protein>
    <recommendedName>
        <fullName evidence="11">DUF2029 domain-containing protein</fullName>
    </recommendedName>
</protein>
<dbReference type="AlphaFoldDB" id="A0A228IBL4"/>
<dbReference type="RefSeq" id="WP_089452627.1">
    <property type="nucleotide sequence ID" value="NZ_NKFA01000009.1"/>
</dbReference>
<evidence type="ECO:0000256" key="4">
    <source>
        <dbReference type="ARBA" id="ARBA00022692"/>
    </source>
</evidence>
<evidence type="ECO:0000256" key="7">
    <source>
        <dbReference type="ARBA" id="ARBA00024033"/>
    </source>
</evidence>
<keyword evidence="3" id="KW-0808">Transferase</keyword>
<dbReference type="InterPro" id="IPR018584">
    <property type="entry name" value="GT87"/>
</dbReference>
<feature type="transmembrane region" description="Helical" evidence="8">
    <location>
        <begin position="373"/>
        <end position="389"/>
    </location>
</feature>
<accession>A0A228IBL4</accession>
<dbReference type="OrthoDB" id="8962112at2"/>
<evidence type="ECO:0000256" key="1">
    <source>
        <dbReference type="ARBA" id="ARBA00004651"/>
    </source>
</evidence>
<feature type="transmembrane region" description="Helical" evidence="8">
    <location>
        <begin position="133"/>
        <end position="155"/>
    </location>
</feature>
<feature type="transmembrane region" description="Helical" evidence="8">
    <location>
        <begin position="203"/>
        <end position="228"/>
    </location>
</feature>
<feature type="transmembrane region" description="Helical" evidence="8">
    <location>
        <begin position="294"/>
        <end position="317"/>
    </location>
</feature>
<evidence type="ECO:0000256" key="6">
    <source>
        <dbReference type="ARBA" id="ARBA00023136"/>
    </source>
</evidence>
<dbReference type="GO" id="GO:0016758">
    <property type="term" value="F:hexosyltransferase activity"/>
    <property type="evidence" value="ECO:0007669"/>
    <property type="project" value="InterPro"/>
</dbReference>
<comment type="similarity">
    <text evidence="7">Belongs to the glycosyltransferase 87 family.</text>
</comment>
<evidence type="ECO:0000256" key="2">
    <source>
        <dbReference type="ARBA" id="ARBA00022475"/>
    </source>
</evidence>
<dbReference type="Proteomes" id="UP000214600">
    <property type="component" value="Unassembled WGS sequence"/>
</dbReference>
<keyword evidence="4 8" id="KW-0812">Transmembrane</keyword>
<sequence length="459" mass="50320">MKTPLSIRHAHPAMDVHPELPIAGPRRYPHWLNRDRVRAYATGVLLTELLFIGIYIARVALQHASALTPLSQDFSAIWSAAWLAAHGRAADVWHFDALFAIQQIAVPGMNLENGVLLWLYPPSMLLLVLPLGWLPYMAAVVLWLGITCVLFAAVIHATVQRGTAWLCALAFPAVFVTVIVGQTSLFTATLGGLGLLLLNRRPVWAGICFGMLMMKPQVAILIPLALLCAGQWRALAAWAATIAACVALAALAFGTDSWLAFAHAMHEVYQVVGAGHAKLARMPTVFALAAMAGWPAYVASGLQLLSASIAAISVVYAWRGACSYALRAATLACACLLVSPYLYDYDLTWYGIVIAWYVRYAWTHGWRRFDREWLVLLWLMPLAGLAVVPHLSFQFMPLVTLASLGLLVGRIARERHDVPSMPDASDNTTETAFTHQARTHHRPAYGLRRTGRPTIGAHR</sequence>
<comment type="subcellular location">
    <subcellularLocation>
        <location evidence="1">Cell membrane</location>
        <topology evidence="1">Multi-pass membrane protein</topology>
    </subcellularLocation>
</comment>
<keyword evidence="6 8" id="KW-0472">Membrane</keyword>
<keyword evidence="2" id="KW-1003">Cell membrane</keyword>
<dbReference type="EMBL" id="NKFA01000009">
    <property type="protein sequence ID" value="OXI39820.1"/>
    <property type="molecule type" value="Genomic_DNA"/>
</dbReference>
<evidence type="ECO:0000313" key="10">
    <source>
        <dbReference type="Proteomes" id="UP000214600"/>
    </source>
</evidence>
<feature type="transmembrane region" description="Helical" evidence="8">
    <location>
        <begin position="235"/>
        <end position="255"/>
    </location>
</feature>
<name>A0A228IBL4_9BURK</name>
<feature type="transmembrane region" description="Helical" evidence="8">
    <location>
        <begin position="349"/>
        <end position="366"/>
    </location>
</feature>
<evidence type="ECO:0000313" key="9">
    <source>
        <dbReference type="EMBL" id="OXI39820.1"/>
    </source>
</evidence>
<gene>
    <name evidence="9" type="ORF">CFB84_26180</name>
</gene>
<dbReference type="GO" id="GO:0005886">
    <property type="term" value="C:plasma membrane"/>
    <property type="evidence" value="ECO:0007669"/>
    <property type="project" value="UniProtKB-SubCell"/>
</dbReference>
<feature type="transmembrane region" description="Helical" evidence="8">
    <location>
        <begin position="37"/>
        <end position="57"/>
    </location>
</feature>